<keyword evidence="1" id="KW-0175">Coiled coil</keyword>
<dbReference type="Proteomes" id="UP000684084">
    <property type="component" value="Unassembled WGS sequence"/>
</dbReference>
<accession>A0A915Z6U6</accession>
<gene>
    <name evidence="2" type="ORF">CHRIB12_LOCUS9476</name>
</gene>
<dbReference type="AlphaFoldDB" id="A0A915Z6U6"/>
<comment type="caution">
    <text evidence="2">The sequence shown here is derived from an EMBL/GenBank/DDBJ whole genome shotgun (WGS) entry which is preliminary data.</text>
</comment>
<dbReference type="OrthoDB" id="2357743at2759"/>
<dbReference type="VEuPathDB" id="FungiDB:RhiirFUN_023606"/>
<dbReference type="EMBL" id="CAGKOT010000018">
    <property type="protein sequence ID" value="CAB5363319.1"/>
    <property type="molecule type" value="Genomic_DNA"/>
</dbReference>
<evidence type="ECO:0000313" key="2">
    <source>
        <dbReference type="EMBL" id="CAB5363319.1"/>
    </source>
</evidence>
<name>A0A915Z6U6_9GLOM</name>
<feature type="coiled-coil region" evidence="1">
    <location>
        <begin position="240"/>
        <end position="293"/>
    </location>
</feature>
<evidence type="ECO:0000313" key="3">
    <source>
        <dbReference type="Proteomes" id="UP000684084"/>
    </source>
</evidence>
<sequence length="440" mass="51651">MPGVMVKIILDKIYNKTVPKPINLRPGYDMEHVFNGPQTDEYRYEKVVEIEKQYDYLSIIRPHETPQQWADRIRGSLQELLSKREYSVYHVYCLFASFGQLKSKTFYVNGELFEDHFRYRRPSVHKSQMAICFKCWKLVKITEVEPRKVYYSGWGRWAYEVESEDLMKNHWNYSCFKAKTATIAKNTMSSAPNFEPTCISPTSYHSSGPSQRCSEPGVTSKKIKIEANAIPEGSSTLFRLDGFEKQLEERELHVQQRENNIKKTIEAQVAEERKHLKDEYDALKSRLESEYNNCMVDMKQKIYSFKHQLEEQQKSGSDDLERQYKSRICALDKSNAVKDKEIGKLSASLSRSKNEIKDLKHALSSVKNTIKIMDDIIFAKDQAIITYYDGFRSIKPNYIDNTIEPAIFYEKDAKNLWNGWHDDTKDDLNIRKKYTFRTRV</sequence>
<evidence type="ECO:0000256" key="1">
    <source>
        <dbReference type="SAM" id="Coils"/>
    </source>
</evidence>
<proteinExistence type="predicted"/>
<organism evidence="2 3">
    <name type="scientific">Rhizophagus irregularis</name>
    <dbReference type="NCBI Taxonomy" id="588596"/>
    <lineage>
        <taxon>Eukaryota</taxon>
        <taxon>Fungi</taxon>
        <taxon>Fungi incertae sedis</taxon>
        <taxon>Mucoromycota</taxon>
        <taxon>Glomeromycotina</taxon>
        <taxon>Glomeromycetes</taxon>
        <taxon>Glomerales</taxon>
        <taxon>Glomeraceae</taxon>
        <taxon>Rhizophagus</taxon>
    </lineage>
</organism>
<protein>
    <submittedName>
        <fullName evidence="2">Uncharacterized protein</fullName>
    </submittedName>
</protein>
<reference evidence="2" key="1">
    <citation type="submission" date="2020-05" db="EMBL/GenBank/DDBJ databases">
        <authorList>
            <person name="Rincon C."/>
            <person name="Sanders R I."/>
            <person name="Robbins C."/>
            <person name="Chaturvedi A."/>
        </authorList>
    </citation>
    <scope>NUCLEOTIDE SEQUENCE</scope>
    <source>
        <strain evidence="2">CHB12</strain>
    </source>
</reference>